<name>A0A8H3QYM7_9GLOM</name>
<comment type="caution">
    <text evidence="1">The sequence shown here is derived from an EMBL/GenBank/DDBJ whole genome shotgun (WGS) entry which is preliminary data.</text>
</comment>
<dbReference type="GO" id="GO:0005654">
    <property type="term" value="C:nucleoplasm"/>
    <property type="evidence" value="ECO:0007669"/>
    <property type="project" value="TreeGrafter"/>
</dbReference>
<reference evidence="1" key="1">
    <citation type="submission" date="2019-10" db="EMBL/GenBank/DDBJ databases">
        <title>Conservation and host-specific expression of non-tandemly repeated heterogenous ribosome RNA gene in arbuscular mycorrhizal fungi.</title>
        <authorList>
            <person name="Maeda T."/>
            <person name="Kobayashi Y."/>
            <person name="Nakagawa T."/>
            <person name="Ezawa T."/>
            <person name="Yamaguchi K."/>
            <person name="Bino T."/>
            <person name="Nishimoto Y."/>
            <person name="Shigenobu S."/>
            <person name="Kawaguchi M."/>
        </authorList>
    </citation>
    <scope>NUCLEOTIDE SEQUENCE</scope>
    <source>
        <strain evidence="1">HR1</strain>
    </source>
</reference>
<evidence type="ECO:0000313" key="2">
    <source>
        <dbReference type="Proteomes" id="UP000615446"/>
    </source>
</evidence>
<dbReference type="Proteomes" id="UP000615446">
    <property type="component" value="Unassembled WGS sequence"/>
</dbReference>
<dbReference type="PANTHER" id="PTHR14890">
    <property type="entry name" value="FANCONI ANEMIA CORE COMPLEX-ASSOCIATED PROTEIN 100"/>
    <property type="match status" value="1"/>
</dbReference>
<dbReference type="OrthoDB" id="2392308at2759"/>
<proteinExistence type="predicted"/>
<gene>
    <name evidence="1" type="ORF">RCL2_002345600</name>
</gene>
<dbReference type="AlphaFoldDB" id="A0A8H3QYM7"/>
<dbReference type="GO" id="GO:0036297">
    <property type="term" value="P:interstrand cross-link repair"/>
    <property type="evidence" value="ECO:0007669"/>
    <property type="project" value="InterPro"/>
</dbReference>
<dbReference type="PANTHER" id="PTHR14890:SF1">
    <property type="entry name" value="FANCONI ANEMIA CORE COMPLEX-ASSOCIATED PROTEIN 100"/>
    <property type="match status" value="1"/>
</dbReference>
<dbReference type="GO" id="GO:0043240">
    <property type="term" value="C:Fanconi anaemia nuclear complex"/>
    <property type="evidence" value="ECO:0007669"/>
    <property type="project" value="InterPro"/>
</dbReference>
<sequence length="976" mass="112224">MDTKVLNIYNLPRPLINVIIKHIGINQDWIVVKIIPFKIHVFHKETLKEIWKFSFDPIDICQDFLYNSSTKSNVNMSFLVLTKDGSIWRIQSNVQRNKRNFDSHQNNKETLPTQLRQTRKINEVGSNYSLSSQSVPLATSKFSSQNIYQQNKNGYCLFVPPPVFTVGCEHLIFSKEGLRSLFPCNLFNDEGILLRTKDSEIGFLSLVDGTLSENSLFVPFDDIEDTKNATCFLNVRLHDSTKESVNKSSNITLISKELAEATFRSIHYDTDVLITGHSSGIVSFHYFCKGEVESDIVTSLKEPIQAIYTLYLNHEEHERTKFESTLFRHKPNLNNIHNALLLVGAKGTISLSSTIFDSNSSLNLCYKEYYVPNPVHSSFVYKNRLVVTAGEGRIIVINFDRNMFSDGKLVSLHTIPIIFPKGTIRLCHYITSEQNTFDGILYALTVDGRLIRSQFSLTSDQTPKQMMSVEQLKYEIQKQTIIIKDLTSKQAILDKINEELNPAIVARNEVVQELQRVYKKFEAGQLDKNNSPLNVECFPITLPCSMNGNVMQRIFLRIRLTSRIGIEWSKWWSLLVTMTNNRSIFFSINEKTQQENLCYSVSLLDMTTTWERDIEINLRFLQFPIFIKLALCFAPPSPIDHTNGSQYKPQATYFPLANLQYDILDFIKPCSQHVLQRLQEERHFTVYSSLPDFITPFDSDFFATKNDLRKSIENLINKLNKGSEKVKPYSDFISSLNINSSFIKFLLRSGDIIEIIDLEENNHSSINDDGSWERCLAMLLGENVETNELQEIIKSVDYAIFTTSISLEPVILNLRKLNPIECEIKIPINSIPVEIKITCRTPEALLLVEEALLSRLQDFCIEVPEDDSGKQNTKINNHSEKPTISIDLTDQLNLIKEDYDKLAKMLDEKPNDVCSKVNQKVMNMHEEKNETSLDNNFGDWNELETLAKRLEDRFVEIFKIVRKELENNWVNGVVEI</sequence>
<dbReference type="InterPro" id="IPR029251">
    <property type="entry name" value="Faap100"/>
</dbReference>
<organism evidence="1 2">
    <name type="scientific">Rhizophagus clarus</name>
    <dbReference type="NCBI Taxonomy" id="94130"/>
    <lineage>
        <taxon>Eukaryota</taxon>
        <taxon>Fungi</taxon>
        <taxon>Fungi incertae sedis</taxon>
        <taxon>Mucoromycota</taxon>
        <taxon>Glomeromycotina</taxon>
        <taxon>Glomeromycetes</taxon>
        <taxon>Glomerales</taxon>
        <taxon>Glomeraceae</taxon>
        <taxon>Rhizophagus</taxon>
    </lineage>
</organism>
<evidence type="ECO:0000313" key="1">
    <source>
        <dbReference type="EMBL" id="GES96846.1"/>
    </source>
</evidence>
<protein>
    <submittedName>
        <fullName evidence="1">Uncharacterized protein</fullName>
    </submittedName>
</protein>
<accession>A0A8H3QYM7</accession>
<dbReference type="EMBL" id="BLAL01000252">
    <property type="protein sequence ID" value="GES96846.1"/>
    <property type="molecule type" value="Genomic_DNA"/>
</dbReference>